<dbReference type="GO" id="GO:0036064">
    <property type="term" value="C:ciliary basal body"/>
    <property type="evidence" value="ECO:0007669"/>
    <property type="project" value="TreeGrafter"/>
</dbReference>
<dbReference type="Proteomes" id="UP000095280">
    <property type="component" value="Unplaced"/>
</dbReference>
<dbReference type="GO" id="GO:0015631">
    <property type="term" value="F:tubulin binding"/>
    <property type="evidence" value="ECO:0007669"/>
    <property type="project" value="InterPro"/>
</dbReference>
<evidence type="ECO:0000256" key="1">
    <source>
        <dbReference type="ARBA" id="ARBA00004120"/>
    </source>
</evidence>
<dbReference type="InterPro" id="IPR029600">
    <property type="entry name" value="IFT81"/>
</dbReference>
<dbReference type="Gene3D" id="1.10.418.70">
    <property type="entry name" value="Intraflagellar transport protein 81, N-terminal domain"/>
    <property type="match status" value="1"/>
</dbReference>
<dbReference type="PANTHER" id="PTHR15614">
    <property type="entry name" value="INTRAFLAGELLAR TRANSPORT PROTEIN 81 HOMOLOG"/>
    <property type="match status" value="1"/>
</dbReference>
<evidence type="ECO:0000256" key="17">
    <source>
        <dbReference type="SAM" id="MobiDB-lite"/>
    </source>
</evidence>
<keyword evidence="10" id="KW-0206">Cytoskeleton</keyword>
<keyword evidence="11" id="KW-0966">Cell projection</keyword>
<comment type="similarity">
    <text evidence="12">Belongs to the IFT81 family.</text>
</comment>
<keyword evidence="7" id="KW-0007">Acetylation</keyword>
<keyword evidence="2" id="KW-0963">Cytoplasm</keyword>
<dbReference type="FunFam" id="1.10.418.70:FF:000001">
    <property type="entry name" value="Intraflagellar transport protein 81 homolog"/>
    <property type="match status" value="1"/>
</dbReference>
<evidence type="ECO:0000256" key="16">
    <source>
        <dbReference type="SAM" id="Coils"/>
    </source>
</evidence>
<keyword evidence="4" id="KW-0221">Differentiation</keyword>
<evidence type="ECO:0000256" key="13">
    <source>
        <dbReference type="ARBA" id="ARBA00055755"/>
    </source>
</evidence>
<evidence type="ECO:0000256" key="3">
    <source>
        <dbReference type="ARBA" id="ARBA00022553"/>
    </source>
</evidence>
<evidence type="ECO:0000256" key="6">
    <source>
        <dbReference type="ARBA" id="ARBA00022871"/>
    </source>
</evidence>
<dbReference type="GO" id="GO:0060271">
    <property type="term" value="P:cilium assembly"/>
    <property type="evidence" value="ECO:0007669"/>
    <property type="project" value="InterPro"/>
</dbReference>
<dbReference type="PANTHER" id="PTHR15614:SF2">
    <property type="entry name" value="INTRAFLAGELLAR TRANSPORT PROTEIN 81 HOMOLOG"/>
    <property type="match status" value="1"/>
</dbReference>
<feature type="compositionally biased region" description="Low complexity" evidence="17">
    <location>
        <begin position="1445"/>
        <end position="1458"/>
    </location>
</feature>
<keyword evidence="5" id="KW-0970">Cilium biogenesis/degradation</keyword>
<evidence type="ECO:0000256" key="4">
    <source>
        <dbReference type="ARBA" id="ARBA00022782"/>
    </source>
</evidence>
<accession>A0A1I8GTR3</accession>
<dbReference type="GO" id="GO:0042073">
    <property type="term" value="P:intraciliary transport"/>
    <property type="evidence" value="ECO:0007669"/>
    <property type="project" value="InterPro"/>
</dbReference>
<keyword evidence="3" id="KW-0597">Phosphoprotein</keyword>
<sequence>PIDNSLVTQHYTLASDPYRTSPNPSRTLCSAQQRLGSQLLLTLPFGIAAVDINRLVTMISLLMTTAISSSESASRSTSSVEATGAVVAARIVELLLFDRRLEASELNEKLLSLAALDRRFCDDVDEPPPPIFADCSVAAPGNSADEERTGVGICSTPPSPVSSSLIGSHRAANPDRLERRPPTPPPPLNCGDCKRTGGVPLPAAAAAAPAAPASSKQATSSNMTDNLKYIVQELNKEPFNKNLNLITCDSLEPIQLLQILNDVIAEIDERHQMDIRNESADQTFARIIDALRIFRFKPPSDPNHFETFKLGLVQGNKTTVYPILEWLLQKRPELKKRAYLARFLVKINIPAEIAQDEEVENLYIQYEEHIEEFKQVHKNVEAAKSASLPTGDIKKDIKAMQDEKEQLVRRVDRTKKRVQSFPNSASMLQLAQRLRLEKEHEAKISRQISDQRTVIQSCQSRAQRLNQQVKDMRQAAAGSTADGLIARLEEEKKINRYMVTEKLPAEIATEKRQVADLQKIASEPAMGQADLEQYRAKMREVNAEINQLIEKKMMAGDVRDDKASLFRQQASIVSRKKAAAAEALREAREELNRAEEELQARRATLEANRGQQGGGEEVLKEAQFREYVAKLRTKSTVYKEKKRLMNELIAENGILTRTLEILRQKEEAVKRQISQAEKRAGVSGYSDTQEQLEKVSKMMTQLNQKKGDTLEDMSRIIGELNKRVNEKKNELAPLIRELRPLREEAKKLQLEYDEKKSNYERQSAGVEEKRMKLEQEVKALREECQGEESRYAYMKGMLDILDTQHQRVQDELRAYKSQDPNDKKKPTLRDVFKKKIAEQENIGKSLREKQKAVRDAQQPAMKQVKMWSDLLRLMDCKIACQAKAEVAAEAGEYAGVTSLQENRLVLHACRARDLVASQVQALNRSVRNVLDPQEVTRLVGVQSVRELRQAGLLAAFLIGVGPVGRGRGRHLAPGNEDTQDASSAAFIAPLILHCGRLFVIQLNGLKWLGGNTTTSLKPSSKYCCSSSMRMRGPATSSVPLGIFQQKLGFAGILQKSFGTSRLAAGPALAVHLNYVGARERFDAGGLLRVAHRSVGFAVRPAIGDPAEWVKVDRWKDSHISVAVSQVLLQLGHHDQRPGALLCPALFSTVQPANNAVQQSDPERMFRPGGHEGVLHVAAVHAADPLPVHAAERQAQAVQQRPEVFETHRVKVGVDAAKIRSLNTGLQFVVEVQQPRIVTLDEVAIVSIRPQVVPTIGQAFQPGAAPTRRSGAWQSPGLPALMNDAGSDPGRAPRQCQIARIRGVAGDRQAGGNSCAGRCWRIFRRISDRLSLGNFASRYSIRGSANLVDVPLDLPAVIKVARERRCSRAGSHHRRLPSAVISEVPGNHGIADLNAAIGADSRVLTVFSHLVDAAPVQRQTCQPVTADQVRTRALDYEQWKLLGSSGSLHSDGSSFGPSRSSERNVSEDMSETDAPVSTSIRTGVPSMMTVVSIGGIFPHRSAITCSECASSSSTSTSLTLWSMRRFEPAGDLQAAAVWPTFEQLKHFLSANGHFAATCRCDRQRKQRLVDCGCQLET</sequence>
<dbReference type="InterPro" id="IPR043016">
    <property type="entry name" value="IFT81_N_sf"/>
</dbReference>
<feature type="region of interest" description="Disordered" evidence="17">
    <location>
        <begin position="155"/>
        <end position="195"/>
    </location>
</feature>
<dbReference type="InterPro" id="IPR041146">
    <property type="entry name" value="IFT81_CH"/>
</dbReference>
<comment type="subcellular location">
    <subcellularLocation>
        <location evidence="1">Cytoplasm</location>
        <location evidence="1">Cytoskeleton</location>
        <location evidence="1">Cilium basal body</location>
    </subcellularLocation>
</comment>
<feature type="compositionally biased region" description="Basic and acidic residues" evidence="17">
    <location>
        <begin position="172"/>
        <end position="181"/>
    </location>
</feature>
<feature type="coiled-coil region" evidence="16">
    <location>
        <begin position="577"/>
        <end position="611"/>
    </location>
</feature>
<organism evidence="19 20">
    <name type="scientific">Macrostomum lignano</name>
    <dbReference type="NCBI Taxonomy" id="282301"/>
    <lineage>
        <taxon>Eukaryota</taxon>
        <taxon>Metazoa</taxon>
        <taxon>Spiralia</taxon>
        <taxon>Lophotrochozoa</taxon>
        <taxon>Platyhelminthes</taxon>
        <taxon>Rhabditophora</taxon>
        <taxon>Macrostomorpha</taxon>
        <taxon>Macrostomida</taxon>
        <taxon>Macrostomidae</taxon>
        <taxon>Macrostomum</taxon>
    </lineage>
</organism>
<evidence type="ECO:0000256" key="5">
    <source>
        <dbReference type="ARBA" id="ARBA00022794"/>
    </source>
</evidence>
<proteinExistence type="inferred from homology"/>
<reference evidence="20" key="1">
    <citation type="submission" date="2016-11" db="UniProtKB">
        <authorList>
            <consortium name="WormBaseParasite"/>
        </authorList>
    </citation>
    <scope>IDENTIFICATION</scope>
</reference>
<dbReference type="GO" id="GO:0030154">
    <property type="term" value="P:cell differentiation"/>
    <property type="evidence" value="ECO:0007669"/>
    <property type="project" value="UniProtKB-KW"/>
</dbReference>
<evidence type="ECO:0000256" key="9">
    <source>
        <dbReference type="ARBA" id="ARBA00023069"/>
    </source>
</evidence>
<evidence type="ECO:0000256" key="7">
    <source>
        <dbReference type="ARBA" id="ARBA00022990"/>
    </source>
</evidence>
<feature type="domain" description="IFT81 calponin homology" evidence="18">
    <location>
        <begin position="225"/>
        <end position="348"/>
    </location>
</feature>
<dbReference type="GO" id="GO:0007283">
    <property type="term" value="P:spermatogenesis"/>
    <property type="evidence" value="ECO:0007669"/>
    <property type="project" value="UniProtKB-KW"/>
</dbReference>
<dbReference type="GO" id="GO:0030992">
    <property type="term" value="C:intraciliary transport particle B"/>
    <property type="evidence" value="ECO:0007669"/>
    <property type="project" value="InterPro"/>
</dbReference>
<evidence type="ECO:0000256" key="10">
    <source>
        <dbReference type="ARBA" id="ARBA00023212"/>
    </source>
</evidence>
<evidence type="ECO:0000256" key="2">
    <source>
        <dbReference type="ARBA" id="ARBA00022490"/>
    </source>
</evidence>
<keyword evidence="9" id="KW-0969">Cilium</keyword>
<dbReference type="WBParaSite" id="maker-uti_cns_0003109-snap-gene-0.4-mRNA-1">
    <property type="protein sequence ID" value="maker-uti_cns_0003109-snap-gene-0.4-mRNA-1"/>
    <property type="gene ID" value="maker-uti_cns_0003109-snap-gene-0.4"/>
</dbReference>
<evidence type="ECO:0000256" key="14">
    <source>
        <dbReference type="ARBA" id="ARBA00073058"/>
    </source>
</evidence>
<feature type="region of interest" description="Disordered" evidence="17">
    <location>
        <begin position="1445"/>
        <end position="1478"/>
    </location>
</feature>
<evidence type="ECO:0000259" key="18">
    <source>
        <dbReference type="Pfam" id="PF18383"/>
    </source>
</evidence>
<evidence type="ECO:0000256" key="11">
    <source>
        <dbReference type="ARBA" id="ARBA00023273"/>
    </source>
</evidence>
<evidence type="ECO:0000313" key="20">
    <source>
        <dbReference type="WBParaSite" id="maker-uti_cns_0003109-snap-gene-0.4-mRNA-1"/>
    </source>
</evidence>
<evidence type="ECO:0000256" key="8">
    <source>
        <dbReference type="ARBA" id="ARBA00023054"/>
    </source>
</evidence>
<keyword evidence="8 16" id="KW-0175">Coiled coil</keyword>
<keyword evidence="6" id="KW-0744">Spermatogenesis</keyword>
<comment type="function">
    <text evidence="13">Component of the intraflagellar transport (IFT) complex B: together with IFT74, forms a tubulin-binding module that specifically mediates transport of tubulin within the cilium. Binds tubulin via its CH (calponin-homology)-like region. Required for ciliogenesis. Required for proper regulation of SHH signaling. Plays an important role during spermatogenesis by modulating the assembly and elongation of the sperm flagella.</text>
</comment>
<keyword evidence="19" id="KW-1185">Reference proteome</keyword>
<name>A0A1I8GTR3_9PLAT</name>
<evidence type="ECO:0000256" key="15">
    <source>
        <dbReference type="ARBA" id="ARBA00079903"/>
    </source>
</evidence>
<protein>
    <recommendedName>
        <fullName evidence="14">Intraflagellar transport protein 81 homolog</fullName>
    </recommendedName>
    <alternativeName>
        <fullName evidence="15">Carnitine deficiency-associated protein expressed in ventricle 1</fullName>
    </alternativeName>
</protein>
<evidence type="ECO:0000256" key="12">
    <source>
        <dbReference type="ARBA" id="ARBA00043983"/>
    </source>
</evidence>
<evidence type="ECO:0000313" key="19">
    <source>
        <dbReference type="Proteomes" id="UP000095280"/>
    </source>
</evidence>
<dbReference type="Pfam" id="PF18383">
    <property type="entry name" value="IFT81_CH"/>
    <property type="match status" value="1"/>
</dbReference>
<feature type="coiled-coil region" evidence="16">
    <location>
        <begin position="645"/>
        <end position="818"/>
    </location>
</feature>